<proteinExistence type="predicted"/>
<dbReference type="Proteomes" id="UP001415857">
    <property type="component" value="Unassembled WGS sequence"/>
</dbReference>
<feature type="region of interest" description="Disordered" evidence="1">
    <location>
        <begin position="84"/>
        <end position="112"/>
    </location>
</feature>
<evidence type="ECO:0000256" key="1">
    <source>
        <dbReference type="SAM" id="MobiDB-lite"/>
    </source>
</evidence>
<accession>A0AAP0WW16</accession>
<dbReference type="EMBL" id="JBBPBK010000009">
    <property type="protein sequence ID" value="KAK9278483.1"/>
    <property type="molecule type" value="Genomic_DNA"/>
</dbReference>
<name>A0AAP0WW16_LIQFO</name>
<gene>
    <name evidence="2" type="ORF">L1049_028049</name>
</gene>
<protein>
    <submittedName>
        <fullName evidence="2">Uncharacterized protein</fullName>
    </submittedName>
</protein>
<dbReference type="AlphaFoldDB" id="A0AAP0WW16"/>
<sequence>MKLLYIQLLFISRTSPRVSNSHMIWMTKREIYGWNSQIQRKYIYVQAVVSNLCSIPKTIEITQKHKNTNKMKVLIFKNTNKIKPSTAGGSQPTMSEEPTCHGWGSGSSKKGVARRPTPPYSLFFKIVILLGSFTDGRNEGFSDGRRRGQRTKSGREERGTEMRERGRTRNGFQNTDLDFGGLVMHKTLPFGAFLHVLKQTVLMF</sequence>
<feature type="compositionally biased region" description="Polar residues" evidence="1">
    <location>
        <begin position="84"/>
        <end position="96"/>
    </location>
</feature>
<reference evidence="2 3" key="1">
    <citation type="journal article" date="2024" name="Plant J.">
        <title>Genome sequences and population genomics reveal climatic adaptation and genomic divergence between two closely related sweetgum species.</title>
        <authorList>
            <person name="Xu W.Q."/>
            <person name="Ren C.Q."/>
            <person name="Zhang X.Y."/>
            <person name="Comes H.P."/>
            <person name="Liu X.H."/>
            <person name="Li Y.G."/>
            <person name="Kettle C.J."/>
            <person name="Jalonen R."/>
            <person name="Gaisberger H."/>
            <person name="Ma Y.Z."/>
            <person name="Qiu Y.X."/>
        </authorList>
    </citation>
    <scope>NUCLEOTIDE SEQUENCE [LARGE SCALE GENOMIC DNA]</scope>
    <source>
        <strain evidence="2">Hangzhou</strain>
    </source>
</reference>
<evidence type="ECO:0000313" key="2">
    <source>
        <dbReference type="EMBL" id="KAK9278483.1"/>
    </source>
</evidence>
<comment type="caution">
    <text evidence="2">The sequence shown here is derived from an EMBL/GenBank/DDBJ whole genome shotgun (WGS) entry which is preliminary data.</text>
</comment>
<organism evidence="2 3">
    <name type="scientific">Liquidambar formosana</name>
    <name type="common">Formosan gum</name>
    <dbReference type="NCBI Taxonomy" id="63359"/>
    <lineage>
        <taxon>Eukaryota</taxon>
        <taxon>Viridiplantae</taxon>
        <taxon>Streptophyta</taxon>
        <taxon>Embryophyta</taxon>
        <taxon>Tracheophyta</taxon>
        <taxon>Spermatophyta</taxon>
        <taxon>Magnoliopsida</taxon>
        <taxon>eudicotyledons</taxon>
        <taxon>Gunneridae</taxon>
        <taxon>Pentapetalae</taxon>
        <taxon>Saxifragales</taxon>
        <taxon>Altingiaceae</taxon>
        <taxon>Liquidambar</taxon>
    </lineage>
</organism>
<keyword evidence="3" id="KW-1185">Reference proteome</keyword>
<evidence type="ECO:0000313" key="3">
    <source>
        <dbReference type="Proteomes" id="UP001415857"/>
    </source>
</evidence>
<feature type="region of interest" description="Disordered" evidence="1">
    <location>
        <begin position="139"/>
        <end position="172"/>
    </location>
</feature>
<feature type="compositionally biased region" description="Basic and acidic residues" evidence="1">
    <location>
        <begin position="153"/>
        <end position="167"/>
    </location>
</feature>